<organism evidence="2 3">
    <name type="scientific">Ferriphaselus amnicola</name>
    <dbReference type="NCBI Taxonomy" id="1188319"/>
    <lineage>
        <taxon>Bacteria</taxon>
        <taxon>Pseudomonadati</taxon>
        <taxon>Pseudomonadota</taxon>
        <taxon>Betaproteobacteria</taxon>
        <taxon>Nitrosomonadales</taxon>
        <taxon>Gallionellaceae</taxon>
        <taxon>Ferriphaselus</taxon>
    </lineage>
</organism>
<sequence length="173" mass="19098">MKRIHPEFAYQSRELGIQIEDTLGEPPDRKNYQRVINSLLSEFANGSEIDDVNLLSFALVDHLQFDDAAGLLQGGQQYDEGDAAKIAKMVSCADKTAADALAAVITSNPELARKAIITAFLFKNGKRWSDEDHSLDALKAEEDKNEANDEDEDQMAAGENIEHLFDARGDENA</sequence>
<dbReference type="STRING" id="1188319.OYT1_00699"/>
<name>A0A2Z6GCK4_9PROT</name>
<proteinExistence type="predicted"/>
<feature type="region of interest" description="Disordered" evidence="1">
    <location>
        <begin position="134"/>
        <end position="173"/>
    </location>
</feature>
<dbReference type="Proteomes" id="UP000033070">
    <property type="component" value="Chromosome"/>
</dbReference>
<evidence type="ECO:0000256" key="1">
    <source>
        <dbReference type="SAM" id="MobiDB-lite"/>
    </source>
</evidence>
<dbReference type="KEGG" id="fam:OYT1_ch1708"/>
<reference evidence="2 3" key="1">
    <citation type="submission" date="2018-06" db="EMBL/GenBank/DDBJ databases">
        <title>OYT1 Genome Sequencing.</title>
        <authorList>
            <person name="Kato S."/>
            <person name="Itoh T."/>
            <person name="Ohkuma M."/>
        </authorList>
    </citation>
    <scope>NUCLEOTIDE SEQUENCE [LARGE SCALE GENOMIC DNA]</scope>
    <source>
        <strain evidence="2 3">OYT1</strain>
    </source>
</reference>
<protein>
    <submittedName>
        <fullName evidence="2">Uncharacterized protein</fullName>
    </submittedName>
</protein>
<dbReference type="RefSeq" id="WP_062625930.1">
    <property type="nucleotide sequence ID" value="NZ_AP018738.1"/>
</dbReference>
<dbReference type="OrthoDB" id="8753075at2"/>
<evidence type="ECO:0000313" key="2">
    <source>
        <dbReference type="EMBL" id="BBE51246.1"/>
    </source>
</evidence>
<accession>A0A2Z6GCK4</accession>
<dbReference type="AlphaFoldDB" id="A0A2Z6GCK4"/>
<dbReference type="EMBL" id="AP018738">
    <property type="protein sequence ID" value="BBE51246.1"/>
    <property type="molecule type" value="Genomic_DNA"/>
</dbReference>
<gene>
    <name evidence="2" type="ORF">OYT1_ch1708</name>
</gene>
<keyword evidence="3" id="KW-1185">Reference proteome</keyword>
<feature type="compositionally biased region" description="Basic and acidic residues" evidence="1">
    <location>
        <begin position="160"/>
        <end position="173"/>
    </location>
</feature>
<feature type="compositionally biased region" description="Basic and acidic residues" evidence="1">
    <location>
        <begin position="134"/>
        <end position="147"/>
    </location>
</feature>
<evidence type="ECO:0000313" key="3">
    <source>
        <dbReference type="Proteomes" id="UP000033070"/>
    </source>
</evidence>